<evidence type="ECO:0000313" key="5">
    <source>
        <dbReference type="Proteomes" id="UP001147782"/>
    </source>
</evidence>
<dbReference type="SUPFAM" id="SSF53474">
    <property type="entry name" value="alpha/beta-Hydrolases"/>
    <property type="match status" value="1"/>
</dbReference>
<dbReference type="SUPFAM" id="SSF49785">
    <property type="entry name" value="Galactose-binding domain-like"/>
    <property type="match status" value="1"/>
</dbReference>
<dbReference type="GO" id="GO:0017000">
    <property type="term" value="P:antibiotic biosynthetic process"/>
    <property type="evidence" value="ECO:0007669"/>
    <property type="project" value="UniProtKB-ARBA"/>
</dbReference>
<proteinExistence type="predicted"/>
<gene>
    <name evidence="4" type="ORF">N7496_005654</name>
</gene>
<dbReference type="Pfam" id="PF08530">
    <property type="entry name" value="PepX_C"/>
    <property type="match status" value="1"/>
</dbReference>
<dbReference type="PANTHER" id="PTHR43056:SF10">
    <property type="entry name" value="COCE_NOND FAMILY, PUTATIVE (AFU_ORTHOLOGUE AFUA_7G00600)-RELATED"/>
    <property type="match status" value="1"/>
</dbReference>
<dbReference type="Proteomes" id="UP001147782">
    <property type="component" value="Unassembled WGS sequence"/>
</dbReference>
<dbReference type="Pfam" id="PF02129">
    <property type="entry name" value="Peptidase_S15"/>
    <property type="match status" value="1"/>
</dbReference>
<dbReference type="InterPro" id="IPR008979">
    <property type="entry name" value="Galactose-bd-like_sf"/>
</dbReference>
<dbReference type="EMBL" id="JAPZBS010000004">
    <property type="protein sequence ID" value="KAJ5378245.1"/>
    <property type="molecule type" value="Genomic_DNA"/>
</dbReference>
<dbReference type="NCBIfam" id="TIGR00976">
    <property type="entry name" value="CocE_NonD"/>
    <property type="match status" value="1"/>
</dbReference>
<evidence type="ECO:0000256" key="1">
    <source>
        <dbReference type="ARBA" id="ARBA00022801"/>
    </source>
</evidence>
<name>A0A9W9SH35_9EURO</name>
<organism evidence="4 5">
    <name type="scientific">Penicillium cataractarum</name>
    <dbReference type="NCBI Taxonomy" id="2100454"/>
    <lineage>
        <taxon>Eukaryota</taxon>
        <taxon>Fungi</taxon>
        <taxon>Dikarya</taxon>
        <taxon>Ascomycota</taxon>
        <taxon>Pezizomycotina</taxon>
        <taxon>Eurotiomycetes</taxon>
        <taxon>Eurotiomycetidae</taxon>
        <taxon>Eurotiales</taxon>
        <taxon>Aspergillaceae</taxon>
        <taxon>Penicillium</taxon>
    </lineage>
</organism>
<protein>
    <submittedName>
        <fullName evidence="4">Hydrolase CocE/NonD family protein</fullName>
    </submittedName>
</protein>
<dbReference type="InterPro" id="IPR013736">
    <property type="entry name" value="Xaa-Pro_dipept_C"/>
</dbReference>
<dbReference type="GO" id="GO:0072330">
    <property type="term" value="P:monocarboxylic acid biosynthetic process"/>
    <property type="evidence" value="ECO:0007669"/>
    <property type="project" value="UniProtKB-ARBA"/>
</dbReference>
<comment type="caution">
    <text evidence="4">The sequence shown here is derived from an EMBL/GenBank/DDBJ whole genome shotgun (WGS) entry which is preliminary data.</text>
</comment>
<sequence length="587" mass="66182">MADNLRWIPANPLESSEFYPGFNPSSKVLSKGSVHSDGHLPLPCDILLEQDVEVVMRDGTRLYADVYRPPNAKLGTVPTIFVFTPFGKQGGPNRRNFDAREWRCGVPRKVVSGLEVFEGPDPAFWCFHGYAILSDMRGTWNSDGNAVFPCAEQGKDGYDVVEWIAGQNWSNGRVTMSGNSFLAATQWFVGAEQPPHLTCLAPWEGFNDMYNDQVRRGGIPDAGFASGLILGDLSGKNSVEEIVQTTEENPLWNSYWESRRANLKRIQVPLYVVASWTNPLHTRGTLKAFIESSSKEKWLRVHNSHEWPDLYNHNNVESLRYFYDYYMRDINNGWNFTPTVRLSVLGTGGRDIVNRPETNYPLTREKPFKLFLNGNSGMIEPHTSQESCARAYPATTGSLIFTYKIPSKMEFVGPSRLRLFLEADGSDDMDIFVTLEKYNAEGELQKSTVIDVGWLADDPEKERCDLITVNQRDPKFCSSYFSSGPLGSLRVSHRGLDEAHSTEFQPAYTHKEERLLKAKEVVAADLEIWPYGWIFDAGEVMRLTISGFNPHPHLRPNDPRPKSRNKGQHIVHTGGATASYLLLPLTS</sequence>
<keyword evidence="1 4" id="KW-0378">Hydrolase</keyword>
<dbReference type="AlphaFoldDB" id="A0A9W9SH35"/>
<evidence type="ECO:0000259" key="3">
    <source>
        <dbReference type="SMART" id="SM00939"/>
    </source>
</evidence>
<keyword evidence="5" id="KW-1185">Reference proteome</keyword>
<dbReference type="RefSeq" id="XP_056557108.1">
    <property type="nucleotide sequence ID" value="XM_056698583.1"/>
</dbReference>
<evidence type="ECO:0000256" key="2">
    <source>
        <dbReference type="SAM" id="MobiDB-lite"/>
    </source>
</evidence>
<dbReference type="PANTHER" id="PTHR43056">
    <property type="entry name" value="PEPTIDASE S9 PROLYL OLIGOPEPTIDASE"/>
    <property type="match status" value="1"/>
</dbReference>
<evidence type="ECO:0000313" key="4">
    <source>
        <dbReference type="EMBL" id="KAJ5378245.1"/>
    </source>
</evidence>
<dbReference type="InterPro" id="IPR029058">
    <property type="entry name" value="AB_hydrolase_fold"/>
</dbReference>
<reference evidence="4" key="2">
    <citation type="journal article" date="2023" name="IMA Fungus">
        <title>Comparative genomic study of the Penicillium genus elucidates a diverse pangenome and 15 lateral gene transfer events.</title>
        <authorList>
            <person name="Petersen C."/>
            <person name="Sorensen T."/>
            <person name="Nielsen M.R."/>
            <person name="Sondergaard T.E."/>
            <person name="Sorensen J.L."/>
            <person name="Fitzpatrick D.A."/>
            <person name="Frisvad J.C."/>
            <person name="Nielsen K.L."/>
        </authorList>
    </citation>
    <scope>NUCLEOTIDE SEQUENCE</scope>
    <source>
        <strain evidence="4">IBT 29864</strain>
    </source>
</reference>
<dbReference type="Gene3D" id="1.10.3020.20">
    <property type="match status" value="1"/>
</dbReference>
<dbReference type="InterPro" id="IPR000383">
    <property type="entry name" value="Xaa-Pro-like_dom"/>
</dbReference>
<dbReference type="Gene3D" id="3.40.50.1820">
    <property type="entry name" value="alpha/beta hydrolase"/>
    <property type="match status" value="1"/>
</dbReference>
<dbReference type="Gene3D" id="2.60.120.260">
    <property type="entry name" value="Galactose-binding domain-like"/>
    <property type="match status" value="1"/>
</dbReference>
<dbReference type="InterPro" id="IPR050585">
    <property type="entry name" value="Xaa-Pro_dipeptidyl-ppase/CocE"/>
</dbReference>
<feature type="region of interest" description="Disordered" evidence="2">
    <location>
        <begin position="549"/>
        <end position="569"/>
    </location>
</feature>
<feature type="domain" description="Xaa-Pro dipeptidyl-peptidase C-terminal" evidence="3">
    <location>
        <begin position="320"/>
        <end position="582"/>
    </location>
</feature>
<dbReference type="GO" id="GO:0008239">
    <property type="term" value="F:dipeptidyl-peptidase activity"/>
    <property type="evidence" value="ECO:0007669"/>
    <property type="project" value="InterPro"/>
</dbReference>
<dbReference type="GeneID" id="81437762"/>
<dbReference type="InterPro" id="IPR005674">
    <property type="entry name" value="CocE/Ser_esterase"/>
</dbReference>
<dbReference type="OrthoDB" id="2578740at2759"/>
<reference evidence="4" key="1">
    <citation type="submission" date="2022-11" db="EMBL/GenBank/DDBJ databases">
        <authorList>
            <person name="Petersen C."/>
        </authorList>
    </citation>
    <scope>NUCLEOTIDE SEQUENCE</scope>
    <source>
        <strain evidence="4">IBT 29864</strain>
    </source>
</reference>
<accession>A0A9W9SH35</accession>
<dbReference type="SMART" id="SM00939">
    <property type="entry name" value="PepX_C"/>
    <property type="match status" value="1"/>
</dbReference>